<dbReference type="InterPro" id="IPR036188">
    <property type="entry name" value="FAD/NAD-bd_sf"/>
</dbReference>
<feature type="domain" description="Pyridine nucleotide-disulphide oxidoreductase dimerisation" evidence="7">
    <location>
        <begin position="342"/>
        <end position="449"/>
    </location>
</feature>
<evidence type="ECO:0000256" key="2">
    <source>
        <dbReference type="ARBA" id="ARBA00022630"/>
    </source>
</evidence>
<accession>A0A2K2UCJ1</accession>
<dbReference type="PANTHER" id="PTHR43014">
    <property type="entry name" value="MERCURIC REDUCTASE"/>
    <property type="match status" value="1"/>
</dbReference>
<dbReference type="Pfam" id="PF02852">
    <property type="entry name" value="Pyr_redox_dim"/>
    <property type="match status" value="1"/>
</dbReference>
<dbReference type="InterPro" id="IPR001100">
    <property type="entry name" value="Pyr_nuc-diS_OxRdtase"/>
</dbReference>
<proteinExistence type="inferred from homology"/>
<evidence type="ECO:0000259" key="7">
    <source>
        <dbReference type="Pfam" id="PF02852"/>
    </source>
</evidence>
<comment type="cofactor">
    <cofactor evidence="5">
        <name>FAD</name>
        <dbReference type="ChEBI" id="CHEBI:57692"/>
    </cofactor>
    <text evidence="5">Binds 1 FAD per subunit.</text>
</comment>
<dbReference type="InterPro" id="IPR004099">
    <property type="entry name" value="Pyr_nucl-diS_OxRdtase_dimer"/>
</dbReference>
<dbReference type="PANTHER" id="PTHR43014:SF4">
    <property type="entry name" value="PYRIDINE NUCLEOTIDE-DISULFIDE OXIDOREDUCTASE RCLA-RELATED"/>
    <property type="match status" value="1"/>
</dbReference>
<keyword evidence="3 5" id="KW-0274">FAD</keyword>
<feature type="binding site" evidence="5">
    <location>
        <begin position="175"/>
        <end position="182"/>
    </location>
    <ligand>
        <name>NAD(+)</name>
        <dbReference type="ChEBI" id="CHEBI:57540"/>
    </ligand>
</feature>
<dbReference type="PIRSF" id="PIRSF000350">
    <property type="entry name" value="Mercury_reductase_MerA"/>
    <property type="match status" value="1"/>
</dbReference>
<dbReference type="EMBL" id="PPEK01000004">
    <property type="protein sequence ID" value="PNV67880.1"/>
    <property type="molecule type" value="Genomic_DNA"/>
</dbReference>
<evidence type="ECO:0000256" key="3">
    <source>
        <dbReference type="ARBA" id="ARBA00022827"/>
    </source>
</evidence>
<evidence type="ECO:0000313" key="9">
    <source>
        <dbReference type="EMBL" id="PNV67880.1"/>
    </source>
</evidence>
<comment type="similarity">
    <text evidence="1">Belongs to the class-I pyridine nucleotide-disulfide oxidoreductase family.</text>
</comment>
<sequence>MEHFDAAIIGFGTAGRALGAALSDAGHTVAVVEQSDTMYGGACVNVACIPTKALVHAARVSAETSELVSHQEERYAAAIDDMNRIRTAARERNYHSLADRENVRVVNGTASFVDQNRLRVAAQEDAFELEADRMFIDSGSLPRKPDIPGINSPRVYTSDELIDVRVLPRQLIVIGGGYVGLEFASMYTDFGAQVTVLQRGEAILEGEDAETAQAVQRSLEARGIKILCNADVQRIDDEHDQVLVIAKVQGEEKRLPAHAVLAAIGRVPNTDGLDLKAAGIRLDEHGGVAVDEHLRTSAANVWAMGDVTGGAQFTYLAYDDFRIVASDVLGDGERTTENRGSIPHCTFVHPPFARIGVTAEEARAAGFTTRVFTLPATSISQASILQDETGLMKAVVDANSDLVLGMDLFCEDAQELVNLVKIVMDARIPASVLRTAIFSHPSMTEAFNNLFSGSPVQN</sequence>
<dbReference type="AlphaFoldDB" id="A0A2K2UCJ1"/>
<dbReference type="RefSeq" id="WP_103264682.1">
    <property type="nucleotide sequence ID" value="NZ_CABMLE010000004.1"/>
</dbReference>
<dbReference type="Gene3D" id="3.30.390.30">
    <property type="match status" value="1"/>
</dbReference>
<dbReference type="GO" id="GO:0050660">
    <property type="term" value="F:flavin adenine dinucleotide binding"/>
    <property type="evidence" value="ECO:0007669"/>
    <property type="project" value="TreeGrafter"/>
</dbReference>
<reference evidence="10" key="1">
    <citation type="submission" date="2018-01" db="EMBL/GenBank/DDBJ databases">
        <title>Rubneribacter badeniensis gen. nov., sp. nov., and Colonibacter rubneri, gen. nov., sp. nov., WGS of new members of the Eggerthellaceae.</title>
        <authorList>
            <person name="Danylec N."/>
            <person name="Stoll D.A."/>
            <person name="Doetsch A."/>
            <person name="Kulling S.E."/>
            <person name="Huch M."/>
        </authorList>
    </citation>
    <scope>NUCLEOTIDE SEQUENCE [LARGE SCALE GENOMIC DNA]</scope>
    <source>
        <strain evidence="10">ResAG-96</strain>
    </source>
</reference>
<evidence type="ECO:0000256" key="1">
    <source>
        <dbReference type="ARBA" id="ARBA00007532"/>
    </source>
</evidence>
<dbReference type="SUPFAM" id="SSF51905">
    <property type="entry name" value="FAD/NAD(P)-binding domain"/>
    <property type="match status" value="1"/>
</dbReference>
<evidence type="ECO:0000259" key="8">
    <source>
        <dbReference type="Pfam" id="PF07992"/>
    </source>
</evidence>
<dbReference type="OrthoDB" id="9800167at2"/>
<keyword evidence="5" id="KW-0547">Nucleotide-binding</keyword>
<keyword evidence="5" id="KW-0520">NAD</keyword>
<dbReference type="SUPFAM" id="SSF55424">
    <property type="entry name" value="FAD/NAD-linked reductases, dimerisation (C-terminal) domain"/>
    <property type="match status" value="1"/>
</dbReference>
<dbReference type="Gene3D" id="3.50.50.60">
    <property type="entry name" value="FAD/NAD(P)-binding domain"/>
    <property type="match status" value="2"/>
</dbReference>
<evidence type="ECO:0000256" key="4">
    <source>
        <dbReference type="PIRSR" id="PIRSR000350-2"/>
    </source>
</evidence>
<comment type="caution">
    <text evidence="9">The sequence shown here is derived from an EMBL/GenBank/DDBJ whole genome shotgun (WGS) entry which is preliminary data.</text>
</comment>
<protein>
    <submittedName>
        <fullName evidence="9">Pyridine nucleotide-disulfide oxidoreductase</fullName>
    </submittedName>
</protein>
<feature type="binding site" evidence="5">
    <location>
        <position position="306"/>
    </location>
    <ligand>
        <name>FAD</name>
        <dbReference type="ChEBI" id="CHEBI:57692"/>
    </ligand>
</feature>
<feature type="binding site" evidence="5">
    <location>
        <position position="52"/>
    </location>
    <ligand>
        <name>FAD</name>
        <dbReference type="ChEBI" id="CHEBI:57692"/>
    </ligand>
</feature>
<feature type="disulfide bond" description="Redox-active" evidence="6">
    <location>
        <begin position="43"/>
        <end position="48"/>
    </location>
</feature>
<dbReference type="Pfam" id="PF07992">
    <property type="entry name" value="Pyr_redox_2"/>
    <property type="match status" value="1"/>
</dbReference>
<dbReference type="PRINTS" id="PR00411">
    <property type="entry name" value="PNDRDTASEI"/>
</dbReference>
<dbReference type="InterPro" id="IPR023753">
    <property type="entry name" value="FAD/NAD-binding_dom"/>
</dbReference>
<evidence type="ECO:0000256" key="6">
    <source>
        <dbReference type="PIRSR" id="PIRSR000350-4"/>
    </source>
</evidence>
<dbReference type="InterPro" id="IPR016156">
    <property type="entry name" value="FAD/NAD-linked_Rdtase_dimer_sf"/>
</dbReference>
<evidence type="ECO:0000256" key="5">
    <source>
        <dbReference type="PIRSR" id="PIRSR000350-3"/>
    </source>
</evidence>
<feature type="domain" description="FAD/NAD(P)-binding" evidence="8">
    <location>
        <begin position="5"/>
        <end position="318"/>
    </location>
</feature>
<evidence type="ECO:0000313" key="10">
    <source>
        <dbReference type="Proteomes" id="UP000236197"/>
    </source>
</evidence>
<feature type="binding site" evidence="5">
    <location>
        <position position="265"/>
    </location>
    <ligand>
        <name>NAD(+)</name>
        <dbReference type="ChEBI" id="CHEBI:57540"/>
    </ligand>
</feature>
<organism evidence="9 10">
    <name type="scientific">Enteroscipio rubneri</name>
    <dbReference type="NCBI Taxonomy" id="2070686"/>
    <lineage>
        <taxon>Bacteria</taxon>
        <taxon>Bacillati</taxon>
        <taxon>Actinomycetota</taxon>
        <taxon>Coriobacteriia</taxon>
        <taxon>Eggerthellales</taxon>
        <taxon>Eggerthellaceae</taxon>
        <taxon>Enteroscipio</taxon>
    </lineage>
</organism>
<dbReference type="PRINTS" id="PR00368">
    <property type="entry name" value="FADPNR"/>
</dbReference>
<name>A0A2K2UCJ1_9ACTN</name>
<dbReference type="Proteomes" id="UP000236197">
    <property type="component" value="Unassembled WGS sequence"/>
</dbReference>
<gene>
    <name evidence="9" type="ORF">C2L71_04975</name>
</gene>
<feature type="active site" description="Proton acceptor" evidence="4">
    <location>
        <position position="440"/>
    </location>
</feature>
<dbReference type="GO" id="GO:0003955">
    <property type="term" value="F:NAD(P)H dehydrogenase (quinone) activity"/>
    <property type="evidence" value="ECO:0007669"/>
    <property type="project" value="TreeGrafter"/>
</dbReference>
<keyword evidence="2" id="KW-0285">Flavoprotein</keyword>
<keyword evidence="10" id="KW-1185">Reference proteome</keyword>